<dbReference type="InterPro" id="IPR036388">
    <property type="entry name" value="WH-like_DNA-bd_sf"/>
</dbReference>
<protein>
    <submittedName>
        <fullName evidence="7">Helix-turn-helix transcriptional regulator</fullName>
    </submittedName>
</protein>
<dbReference type="Gene3D" id="3.40.50.2300">
    <property type="match status" value="1"/>
</dbReference>
<evidence type="ECO:0000256" key="4">
    <source>
        <dbReference type="PROSITE-ProRule" id="PRU00169"/>
    </source>
</evidence>
<dbReference type="Gene3D" id="1.10.10.10">
    <property type="entry name" value="Winged helix-like DNA-binding domain superfamily/Winged helix DNA-binding domain"/>
    <property type="match status" value="1"/>
</dbReference>
<sequence length="210" mass="23286">MATRPHVHVIDPDFRRRAHIAYELLQRNIHAEVYEDVEEFGARNPDEGAVLAVDNPAHCDARALIQILEGAGRLPVAVYSEEPSPARIVNAMLAGALDYLQFPFEDRLLDKAVERLTNEGDRRAEQACRRAEAKAAVEELSARELQVLVSMVQGNSNKEIAQTLGISPRTVEIHRGNMMRKLKARSSSDAIRMAVYAGLDASDDRHPIAA</sequence>
<dbReference type="PROSITE" id="PS50043">
    <property type="entry name" value="HTH_LUXR_2"/>
    <property type="match status" value="1"/>
</dbReference>
<dbReference type="InterPro" id="IPR000792">
    <property type="entry name" value="Tscrpt_reg_LuxR_C"/>
</dbReference>
<dbReference type="PANTHER" id="PTHR44688">
    <property type="entry name" value="DNA-BINDING TRANSCRIPTIONAL ACTIVATOR DEVR_DOSR"/>
    <property type="match status" value="1"/>
</dbReference>
<keyword evidence="3" id="KW-0804">Transcription</keyword>
<dbReference type="PROSITE" id="PS00622">
    <property type="entry name" value="HTH_LUXR_1"/>
    <property type="match status" value="1"/>
</dbReference>
<comment type="caution">
    <text evidence="7">The sequence shown here is derived from an EMBL/GenBank/DDBJ whole genome shotgun (WGS) entry which is preliminary data.</text>
</comment>
<dbReference type="GO" id="GO:0006355">
    <property type="term" value="P:regulation of DNA-templated transcription"/>
    <property type="evidence" value="ECO:0007669"/>
    <property type="project" value="InterPro"/>
</dbReference>
<evidence type="ECO:0000313" key="8">
    <source>
        <dbReference type="Proteomes" id="UP000469159"/>
    </source>
</evidence>
<reference evidence="7 8" key="1">
    <citation type="submission" date="2019-12" db="EMBL/GenBank/DDBJ databases">
        <title>Genomic-based taxomic classification of the family Erythrobacteraceae.</title>
        <authorList>
            <person name="Xu L."/>
        </authorList>
    </citation>
    <scope>NUCLEOTIDE SEQUENCE [LARGE SCALE GENOMIC DNA]</scope>
    <source>
        <strain evidence="7 8">MCCC 1K02066</strain>
    </source>
</reference>
<comment type="caution">
    <text evidence="4">Lacks conserved residue(s) required for the propagation of feature annotation.</text>
</comment>
<dbReference type="InterPro" id="IPR001789">
    <property type="entry name" value="Sig_transdc_resp-reg_receiver"/>
</dbReference>
<dbReference type="GO" id="GO:0003677">
    <property type="term" value="F:DNA binding"/>
    <property type="evidence" value="ECO:0007669"/>
    <property type="project" value="UniProtKB-KW"/>
</dbReference>
<feature type="domain" description="Response regulatory" evidence="6">
    <location>
        <begin position="6"/>
        <end position="117"/>
    </location>
</feature>
<dbReference type="InterPro" id="IPR011006">
    <property type="entry name" value="CheY-like_superfamily"/>
</dbReference>
<evidence type="ECO:0000256" key="2">
    <source>
        <dbReference type="ARBA" id="ARBA00023125"/>
    </source>
</evidence>
<dbReference type="SUPFAM" id="SSF46894">
    <property type="entry name" value="C-terminal effector domain of the bipartite response regulators"/>
    <property type="match status" value="1"/>
</dbReference>
<feature type="domain" description="HTH luxR-type" evidence="5">
    <location>
        <begin position="133"/>
        <end position="198"/>
    </location>
</feature>
<dbReference type="SMART" id="SM00421">
    <property type="entry name" value="HTH_LUXR"/>
    <property type="match status" value="1"/>
</dbReference>
<keyword evidence="2" id="KW-0238">DNA-binding</keyword>
<evidence type="ECO:0000259" key="6">
    <source>
        <dbReference type="PROSITE" id="PS50110"/>
    </source>
</evidence>
<organism evidence="7 8">
    <name type="scientific">Croceibacterium soli</name>
    <dbReference type="NCBI Taxonomy" id="1739690"/>
    <lineage>
        <taxon>Bacteria</taxon>
        <taxon>Pseudomonadati</taxon>
        <taxon>Pseudomonadota</taxon>
        <taxon>Alphaproteobacteria</taxon>
        <taxon>Sphingomonadales</taxon>
        <taxon>Erythrobacteraceae</taxon>
        <taxon>Croceibacterium</taxon>
    </lineage>
</organism>
<dbReference type="PANTHER" id="PTHR44688:SF16">
    <property type="entry name" value="DNA-BINDING TRANSCRIPTIONAL ACTIVATOR DEVR_DOSR"/>
    <property type="match status" value="1"/>
</dbReference>
<dbReference type="Proteomes" id="UP000469159">
    <property type="component" value="Unassembled WGS sequence"/>
</dbReference>
<dbReference type="Pfam" id="PF00196">
    <property type="entry name" value="GerE"/>
    <property type="match status" value="1"/>
</dbReference>
<dbReference type="GO" id="GO:0000160">
    <property type="term" value="P:phosphorelay signal transduction system"/>
    <property type="evidence" value="ECO:0007669"/>
    <property type="project" value="InterPro"/>
</dbReference>
<accession>A0A6I4UT33</accession>
<evidence type="ECO:0000259" key="5">
    <source>
        <dbReference type="PROSITE" id="PS50043"/>
    </source>
</evidence>
<evidence type="ECO:0000256" key="3">
    <source>
        <dbReference type="ARBA" id="ARBA00023163"/>
    </source>
</evidence>
<dbReference type="CDD" id="cd06170">
    <property type="entry name" value="LuxR_C_like"/>
    <property type="match status" value="1"/>
</dbReference>
<evidence type="ECO:0000313" key="7">
    <source>
        <dbReference type="EMBL" id="MXP40924.1"/>
    </source>
</evidence>
<dbReference type="PROSITE" id="PS50110">
    <property type="entry name" value="RESPONSE_REGULATORY"/>
    <property type="match status" value="1"/>
</dbReference>
<proteinExistence type="predicted"/>
<dbReference type="PRINTS" id="PR00038">
    <property type="entry name" value="HTHLUXR"/>
</dbReference>
<dbReference type="RefSeq" id="WP_160745778.1">
    <property type="nucleotide sequence ID" value="NZ_WTYK01000002.1"/>
</dbReference>
<dbReference type="OrthoDB" id="9782655at2"/>
<gene>
    <name evidence="7" type="ORF">GRI75_04605</name>
</gene>
<dbReference type="SUPFAM" id="SSF52172">
    <property type="entry name" value="CheY-like"/>
    <property type="match status" value="1"/>
</dbReference>
<dbReference type="EMBL" id="WTYK01000002">
    <property type="protein sequence ID" value="MXP40924.1"/>
    <property type="molecule type" value="Genomic_DNA"/>
</dbReference>
<keyword evidence="8" id="KW-1185">Reference proteome</keyword>
<evidence type="ECO:0000256" key="1">
    <source>
        <dbReference type="ARBA" id="ARBA00023015"/>
    </source>
</evidence>
<dbReference type="AlphaFoldDB" id="A0A6I4UT33"/>
<keyword evidence="1" id="KW-0805">Transcription regulation</keyword>
<dbReference type="InterPro" id="IPR016032">
    <property type="entry name" value="Sig_transdc_resp-reg_C-effctor"/>
</dbReference>
<name>A0A6I4UT33_9SPHN</name>